<dbReference type="InterPro" id="IPR003961">
    <property type="entry name" value="FN3_dom"/>
</dbReference>
<feature type="domain" description="Fibronectin type-III" evidence="2">
    <location>
        <begin position="1068"/>
        <end position="1170"/>
    </location>
</feature>
<dbReference type="InterPro" id="IPR013783">
    <property type="entry name" value="Ig-like_fold"/>
</dbReference>
<feature type="domain" description="Fibronectin type-III" evidence="2">
    <location>
        <begin position="641"/>
        <end position="749"/>
    </location>
</feature>
<gene>
    <name evidence="3" type="ORF">E0486_10500</name>
</gene>
<evidence type="ECO:0000313" key="4">
    <source>
        <dbReference type="Proteomes" id="UP000295164"/>
    </source>
</evidence>
<organism evidence="3 4">
    <name type="scientific">Flaviaesturariibacter aridisoli</name>
    <dbReference type="NCBI Taxonomy" id="2545761"/>
    <lineage>
        <taxon>Bacteria</taxon>
        <taxon>Pseudomonadati</taxon>
        <taxon>Bacteroidota</taxon>
        <taxon>Chitinophagia</taxon>
        <taxon>Chitinophagales</taxon>
        <taxon>Chitinophagaceae</taxon>
        <taxon>Flaviaestuariibacter</taxon>
    </lineage>
</organism>
<dbReference type="SMART" id="SM00060">
    <property type="entry name" value="FN3"/>
    <property type="match status" value="5"/>
</dbReference>
<comment type="caution">
    <text evidence="3">The sequence shown here is derived from an EMBL/GenBank/DDBJ whole genome shotgun (WGS) entry which is preliminary data.</text>
</comment>
<dbReference type="EMBL" id="SKFH01000015">
    <property type="protein sequence ID" value="TCZ70561.1"/>
    <property type="molecule type" value="Genomic_DNA"/>
</dbReference>
<dbReference type="InterPro" id="IPR036116">
    <property type="entry name" value="FN3_sf"/>
</dbReference>
<dbReference type="RefSeq" id="WP_131852130.1">
    <property type="nucleotide sequence ID" value="NZ_SKFH01000015.1"/>
</dbReference>
<dbReference type="OrthoDB" id="5500612at2"/>
<protein>
    <submittedName>
        <fullName evidence="3">Fibronectin type III domain-containing protein</fullName>
    </submittedName>
</protein>
<dbReference type="Proteomes" id="UP000295164">
    <property type="component" value="Unassembled WGS sequence"/>
</dbReference>
<accession>A0A4R4DYE7</accession>
<feature type="signal peptide" evidence="1">
    <location>
        <begin position="1"/>
        <end position="21"/>
    </location>
</feature>
<feature type="domain" description="Fibronectin type-III" evidence="2">
    <location>
        <begin position="1276"/>
        <end position="1377"/>
    </location>
</feature>
<dbReference type="CDD" id="cd00063">
    <property type="entry name" value="FN3"/>
    <property type="match status" value="1"/>
</dbReference>
<name>A0A4R4DYE7_9BACT</name>
<dbReference type="Gene3D" id="2.60.40.10">
    <property type="entry name" value="Immunoglobulins"/>
    <property type="match status" value="3"/>
</dbReference>
<proteinExistence type="predicted"/>
<feature type="non-terminal residue" evidence="3">
    <location>
        <position position="1500"/>
    </location>
</feature>
<keyword evidence="1" id="KW-0732">Signal</keyword>
<dbReference type="SUPFAM" id="SSF49265">
    <property type="entry name" value="Fibronectin type III"/>
    <property type="match status" value="3"/>
</dbReference>
<sequence length="1500" mass="149541">MRKLYFLLCLLLTSVAGFSQALMTEPFDYTPDPALGLSAQSANVWKITNGGDSILVDAGSLSYPGLPASTGNKVAFSGAGTDYYRNFGTQTSGTVYASFLLNVTSLGTLNATGGYFFVLTEGTSSSNHASTVWVRLSGTGYNIGINSRTTAANTNWLPTVYTPGTTYLVVVSYNIVAGATNDFSEIWVNPALGAATAPAPNAQAVPATADLASVGRVMLRQDATNTTPPINVDEIRVGLDWASVTPSNAGTPTLSTTVLPAFGNTCVNTTAGPNSFTLTGSSLTATDVVVGPLAGYSFSSTSGGTYSSSLTITPASGAINQDVFVKFTPTAVQSYSGNIPVSGGGATATSVTASGSGVAPSAPTVATAASSGTNSVGTTLNGTLSSTGCANVTSYGFIYSTTTGFDPATSGTTAASSNLAGTTFSTTLSTLNPSTTYYYVAFATNSVGTTYSTQSQFTTTALPAPTAPVATAATNITGSGFTANWNAATGTTTGYFLDVYTQGPGTVVGGRLAGWDIPTNNDAGRLANTGTAANLNTAELLAVGAVATYTYPSGPSGSQSTYAVSTTGWDAGVDTKYWMVAVNTTGASNITVSSLQASSNTGPKDWKIQYRVGNSGSWIDIAGGAVSIATSTSVTPVQYYGPSNLALPADAANQPLVQIRWVVNSTSAVNGTTVVSGGTSRISSVYVKGDYPGTVNTYLLQNANVGTVTSYNVTGLSSNTTYYYVVRADNGGSTSANSNEIQVVTTAAATPSLSATVLADFGNICLGSTAGPNNFTITGTDLTGSNVTVNSLPGFTFSTTAGGTYTSTLTLTPSAGSLSQTVYVHFAPAAVQNYDGDIIVSGGGATAINVHAAGAGINTPAIVTTNSASGVTTSAATLPGSITAGCSATTAYGIVYSTTSGFNPATTGTTVTGSNLSGGNFTVTLSSLAANTTYYYVAYATNGAGTTYGTQQSFTTNSNPSLSAGALSNFSNTCINTASAANSFTVTGSNLTGDVSVNALAGYTYSTTSGGTYTNTLTLSPTAGALNTTVFVKFTPTAVQSYNGNIQLTGGGATAVNVAASGAGVNTPPSVSTTQANSVTATSATLPGGISFTGCSNVTAYGFVYSTSNGFNPATTGTNVPSTNLASPFFSADLSGLTPGTTYYYVAYATNAGGTSYGGQGTFTTLTPALSATALTAFGNTCINTTTAANSFTVTGSNLTGNVTVNALAGYTFSTTSGGTYTSTLTLTPSAGALNSTVFVKFTPTAVQSYNGNISVSGGGATAINVAASGAGINTPPSVPTAASSAITTTSATVTGNVATTGCSTLTAYGVIYSTTSGFNPATSGTTVNGSSISAGSFPVNLTGLTAGTTYYYVPFVTNAAGTTVYGTQQTFATTSGATIPTAPVATAATAVTATGFTANWNAVTGATGYFLDVYTLGGGSTAIAGWDMAGTTDANRIANQGNANNINIATLAATTGASTVTYSYPAGPSALGGTNPQSVSTSGWDNGVDTKYWMIGVNT</sequence>
<feature type="chain" id="PRO_5020280083" evidence="1">
    <location>
        <begin position="22"/>
        <end position="1500"/>
    </location>
</feature>
<feature type="domain" description="Fibronectin type-III" evidence="2">
    <location>
        <begin position="359"/>
        <end position="465"/>
    </location>
</feature>
<evidence type="ECO:0000259" key="2">
    <source>
        <dbReference type="PROSITE" id="PS50853"/>
    </source>
</evidence>
<evidence type="ECO:0000256" key="1">
    <source>
        <dbReference type="SAM" id="SignalP"/>
    </source>
</evidence>
<evidence type="ECO:0000313" key="3">
    <source>
        <dbReference type="EMBL" id="TCZ70561.1"/>
    </source>
</evidence>
<reference evidence="3 4" key="1">
    <citation type="submission" date="2019-03" db="EMBL/GenBank/DDBJ databases">
        <authorList>
            <person name="Kim M.K.M."/>
        </authorList>
    </citation>
    <scope>NUCLEOTIDE SEQUENCE [LARGE SCALE GENOMIC DNA]</scope>
    <source>
        <strain evidence="3 4">17J68-15</strain>
    </source>
</reference>
<keyword evidence="4" id="KW-1185">Reference proteome</keyword>
<dbReference type="PROSITE" id="PS50853">
    <property type="entry name" value="FN3"/>
    <property type="match status" value="4"/>
</dbReference>